<evidence type="ECO:0000313" key="3">
    <source>
        <dbReference type="EMBL" id="KEP25506.1"/>
    </source>
</evidence>
<dbReference type="HAMAP" id="MF_01506">
    <property type="entry name" value="Tlp"/>
    <property type="match status" value="1"/>
</dbReference>
<dbReference type="GO" id="GO:0030435">
    <property type="term" value="P:sporulation resulting in formation of a cellular spore"/>
    <property type="evidence" value="ECO:0007669"/>
    <property type="project" value="UniProtKB-KW"/>
</dbReference>
<dbReference type="EMBL" id="JOTP01000021">
    <property type="protein sequence ID" value="KEP25506.1"/>
    <property type="molecule type" value="Genomic_DNA"/>
</dbReference>
<dbReference type="Pfam" id="PF19824">
    <property type="entry name" value="Tlp"/>
    <property type="match status" value="1"/>
</dbReference>
<sequence>MFGKSYQSNPDDRSDNVEKLQDMIENTLENIDESEAAMALSTEEEKQMIKQKNENRKMSIDAMRTEIKDEEAARKNGYTDKGLK</sequence>
<dbReference type="AlphaFoldDB" id="A0A081L8D0"/>
<proteinExistence type="evidence at transcript level"/>
<comment type="induction">
    <text evidence="1">Expressed only in the forespore compartment of sporulating cells.</text>
</comment>
<dbReference type="NCBIfam" id="TIGR03090">
    <property type="entry name" value="SASP_tlp"/>
    <property type="match status" value="1"/>
</dbReference>
<dbReference type="Proteomes" id="UP000028091">
    <property type="component" value="Unassembled WGS sequence"/>
</dbReference>
<reference evidence="3 4" key="1">
    <citation type="submission" date="2012-09" db="EMBL/GenBank/DDBJ databases">
        <title>Genome Sequence of Bacillus sp. DW5-4.</title>
        <authorList>
            <person name="Lai Q."/>
            <person name="Liu Y."/>
            <person name="Shao Z."/>
        </authorList>
    </citation>
    <scope>NUCLEOTIDE SEQUENCE [LARGE SCALE GENOMIC DNA]</scope>
    <source>
        <strain evidence="3 4">DW5-4</strain>
    </source>
</reference>
<comment type="caution">
    <text evidence="3">The sequence shown here is derived from an EMBL/GenBank/DDBJ whole genome shotgun (WGS) entry which is preliminary data.</text>
</comment>
<keyword evidence="4" id="KW-1185">Reference proteome</keyword>
<name>A0A081L8D0_9BACI</name>
<dbReference type="eggNOG" id="ENOG50330RR">
    <property type="taxonomic scope" value="Bacteria"/>
</dbReference>
<evidence type="ECO:0000256" key="2">
    <source>
        <dbReference type="SAM" id="Coils"/>
    </source>
</evidence>
<dbReference type="GO" id="GO:0030436">
    <property type="term" value="P:asexual sporulation"/>
    <property type="evidence" value="ECO:0007669"/>
    <property type="project" value="UniProtKB-UniRule"/>
</dbReference>
<dbReference type="RefSeq" id="WP_078061736.1">
    <property type="nucleotide sequence ID" value="NZ_JOTP01000021.1"/>
</dbReference>
<gene>
    <name evidence="1" type="primary">tlp</name>
    <name evidence="3" type="ORF">BA70_08370</name>
</gene>
<comment type="similarity">
    <text evidence="1">Belongs to the Tlp family.</text>
</comment>
<evidence type="ECO:0000313" key="4">
    <source>
        <dbReference type="Proteomes" id="UP000028091"/>
    </source>
</evidence>
<keyword evidence="2" id="KW-0175">Coiled coil</keyword>
<comment type="subcellular location">
    <subcellularLocation>
        <location evidence="1">Spore core</location>
    </subcellularLocation>
</comment>
<organism evidence="3 4">
    <name type="scientific">Bacillus zhangzhouensis</name>
    <dbReference type="NCBI Taxonomy" id="1178540"/>
    <lineage>
        <taxon>Bacteria</taxon>
        <taxon>Bacillati</taxon>
        <taxon>Bacillota</taxon>
        <taxon>Bacilli</taxon>
        <taxon>Bacillales</taxon>
        <taxon>Bacillaceae</taxon>
        <taxon>Bacillus</taxon>
    </lineage>
</organism>
<dbReference type="InterPro" id="IPR017524">
    <property type="entry name" value="SASP_thioredoxin-like"/>
</dbReference>
<keyword evidence="1" id="KW-0749">Sporulation</keyword>
<evidence type="ECO:0000256" key="1">
    <source>
        <dbReference type="HAMAP-Rule" id="MF_01506"/>
    </source>
</evidence>
<dbReference type="OrthoDB" id="1799076at2"/>
<feature type="coiled-coil region" evidence="2">
    <location>
        <begin position="17"/>
        <end position="44"/>
    </location>
</feature>
<protein>
    <recommendedName>
        <fullName evidence="1">Small, acid-soluble spore protein Tlp</fullName>
    </recommendedName>
</protein>
<accession>A0A081L8D0</accession>